<sequence length="70" mass="7177">MRSGHRLGHLLGHRLGRRFGWLWGAYGTSALGTWLAFGAFPLIAIQVLHAGPAEVAALSSVGAAVGAAVA</sequence>
<keyword evidence="3" id="KW-1185">Reference proteome</keyword>
<keyword evidence="1" id="KW-0812">Transmembrane</keyword>
<evidence type="ECO:0000256" key="1">
    <source>
        <dbReference type="SAM" id="Phobius"/>
    </source>
</evidence>
<feature type="non-terminal residue" evidence="2">
    <location>
        <position position="70"/>
    </location>
</feature>
<evidence type="ECO:0000313" key="3">
    <source>
        <dbReference type="Proteomes" id="UP001458415"/>
    </source>
</evidence>
<evidence type="ECO:0000313" key="2">
    <source>
        <dbReference type="EMBL" id="MER6981687.1"/>
    </source>
</evidence>
<protein>
    <submittedName>
        <fullName evidence="2">MFS transporter</fullName>
    </submittedName>
</protein>
<feature type="transmembrane region" description="Helical" evidence="1">
    <location>
        <begin position="21"/>
        <end position="45"/>
    </location>
</feature>
<dbReference type="Proteomes" id="UP001458415">
    <property type="component" value="Unassembled WGS sequence"/>
</dbReference>
<gene>
    <name evidence="2" type="ORF">ABT317_33150</name>
</gene>
<dbReference type="EMBL" id="JBEPCU010000826">
    <property type="protein sequence ID" value="MER6981687.1"/>
    <property type="molecule type" value="Genomic_DNA"/>
</dbReference>
<comment type="caution">
    <text evidence="2">The sequence shown here is derived from an EMBL/GenBank/DDBJ whole genome shotgun (WGS) entry which is preliminary data.</text>
</comment>
<keyword evidence="1" id="KW-1133">Transmembrane helix</keyword>
<organism evidence="2 3">
    <name type="scientific">Streptomyces carpinensis</name>
    <dbReference type="NCBI Taxonomy" id="66369"/>
    <lineage>
        <taxon>Bacteria</taxon>
        <taxon>Bacillati</taxon>
        <taxon>Actinomycetota</taxon>
        <taxon>Actinomycetes</taxon>
        <taxon>Kitasatosporales</taxon>
        <taxon>Streptomycetaceae</taxon>
        <taxon>Streptomyces</taxon>
    </lineage>
</organism>
<name>A0ABV1WC06_9ACTN</name>
<proteinExistence type="predicted"/>
<keyword evidence="1" id="KW-0472">Membrane</keyword>
<accession>A0ABV1WC06</accession>
<reference evidence="2 3" key="1">
    <citation type="submission" date="2024-06" db="EMBL/GenBank/DDBJ databases">
        <title>The Natural Products Discovery Center: Release of the First 8490 Sequenced Strains for Exploring Actinobacteria Biosynthetic Diversity.</title>
        <authorList>
            <person name="Kalkreuter E."/>
            <person name="Kautsar S.A."/>
            <person name="Yang D."/>
            <person name="Bader C.D."/>
            <person name="Teijaro C.N."/>
            <person name="Fluegel L."/>
            <person name="Davis C.M."/>
            <person name="Simpson J.R."/>
            <person name="Lauterbach L."/>
            <person name="Steele A.D."/>
            <person name="Gui C."/>
            <person name="Meng S."/>
            <person name="Li G."/>
            <person name="Viehrig K."/>
            <person name="Ye F."/>
            <person name="Su P."/>
            <person name="Kiefer A.F."/>
            <person name="Nichols A."/>
            <person name="Cepeda A.J."/>
            <person name="Yan W."/>
            <person name="Fan B."/>
            <person name="Jiang Y."/>
            <person name="Adhikari A."/>
            <person name="Zheng C.-J."/>
            <person name="Schuster L."/>
            <person name="Cowan T.M."/>
            <person name="Smanski M.J."/>
            <person name="Chevrette M.G."/>
            <person name="De Carvalho L.P.S."/>
            <person name="Shen B."/>
        </authorList>
    </citation>
    <scope>NUCLEOTIDE SEQUENCE [LARGE SCALE GENOMIC DNA]</scope>
    <source>
        <strain evidence="2 3">NPDC000634</strain>
    </source>
</reference>